<evidence type="ECO:0000313" key="8">
    <source>
        <dbReference type="EMBL" id="TJH14158.1"/>
    </source>
</evidence>
<dbReference type="Proteomes" id="UP000288730">
    <property type="component" value="Unassembled WGS sequence"/>
</dbReference>
<dbReference type="Proteomes" id="UP000533482">
    <property type="component" value="Unassembled WGS sequence"/>
</dbReference>
<dbReference type="EMBL" id="MPAF01000059">
    <property type="protein sequence ID" value="OOK24713.1"/>
    <property type="molecule type" value="Genomic_DNA"/>
</dbReference>
<dbReference type="EMBL" id="DABCJL010000027">
    <property type="protein sequence ID" value="HAH7771782.1"/>
    <property type="molecule type" value="Genomic_DNA"/>
</dbReference>
<gene>
    <name evidence="3" type="ORF">BMT91_22385</name>
    <name evidence="8" type="ORF">C9160_28100</name>
    <name evidence="4" type="ORF">CCS08_24960</name>
    <name evidence="6" type="ORF">D3C88_08570</name>
    <name evidence="5" type="ORF">DTL43_26330</name>
    <name evidence="7" type="ORF">EPS76_22675</name>
    <name evidence="1" type="ORF">F7N46_26155</name>
    <name evidence="2" type="ORF">HIE29_005356</name>
</gene>
<reference evidence="5 11" key="5">
    <citation type="submission" date="2018-07" db="EMBL/GenBank/DDBJ databases">
        <title>Whole Genome Sequence Analysis of Avian Pathogenic E. coli - An Australian Perspective.</title>
        <authorList>
            <person name="Cummins M.L."/>
            <person name="Reid C.J."/>
            <person name="Roy Chowdhury P."/>
            <person name="Bushell R."/>
            <person name="Esbert N."/>
            <person name="Tivendale K.A."/>
            <person name="Noormohammadi A.H."/>
            <person name="Islam S."/>
            <person name="Marenda M.S."/>
            <person name="Browning G.F."/>
            <person name="Markham P.F."/>
            <person name="Djordjevic S.P."/>
        </authorList>
    </citation>
    <scope>NUCLEOTIDE SEQUENCE [LARGE SCALE GENOMIC DNA]</scope>
    <source>
        <strain evidence="5 11">AVC211</strain>
    </source>
</reference>
<evidence type="ECO:0000313" key="10">
    <source>
        <dbReference type="Proteomes" id="UP000197270"/>
    </source>
</evidence>
<evidence type="ECO:0000313" key="13">
    <source>
        <dbReference type="Proteomes" id="UP000288730"/>
    </source>
</evidence>
<evidence type="ECO:0000313" key="3">
    <source>
        <dbReference type="EMBL" id="OOK24713.1"/>
    </source>
</evidence>
<dbReference type="EMBL" id="AASOHJ010000085">
    <property type="protein sequence ID" value="EFE8676508.1"/>
    <property type="molecule type" value="Genomic_DNA"/>
</dbReference>
<proteinExistence type="predicted"/>
<dbReference type="EMBL" id="RRNI01000159">
    <property type="protein sequence ID" value="TJH14158.1"/>
    <property type="molecule type" value="Genomic_DNA"/>
</dbReference>
<dbReference type="EMBL" id="SCJN01000268">
    <property type="protein sequence ID" value="RXD10080.1"/>
    <property type="molecule type" value="Genomic_DNA"/>
</dbReference>
<accession>A0A2A2XHL0</accession>
<reference evidence="2" key="4">
    <citation type="journal article" date="2018" name="Genome Biol.">
        <title>SKESA: strategic k-mer extension for scrupulous assemblies.</title>
        <authorList>
            <person name="Souvorov A."/>
            <person name="Agarwala R."/>
            <person name="Lipman D.J."/>
        </authorList>
    </citation>
    <scope>NUCLEOTIDE SEQUENCE [LARGE SCALE GENOMIC DNA]</scope>
    <source>
        <strain evidence="2">C0382</strain>
    </source>
</reference>
<evidence type="ECO:0000313" key="6">
    <source>
        <dbReference type="EMBL" id="RIB42335.1"/>
    </source>
</evidence>
<reference evidence="8 14" key="6">
    <citation type="submission" date="2018-12" db="EMBL/GenBank/DDBJ databases">
        <title>Food and Water Safety Consortium.</title>
        <authorList>
            <person name="Tyson S."/>
            <person name="Peterson C.-L."/>
            <person name="Olson A."/>
            <person name="Tyler S."/>
            <person name="Cabral J."/>
            <person name="Lynch T."/>
            <person name="Knox N."/>
            <person name="Van Domselaar G."/>
            <person name="Graham M."/>
        </authorList>
    </citation>
    <scope>NUCLEOTIDE SEQUENCE [LARGE SCALE GENOMIC DNA]</scope>
    <source>
        <strain evidence="8 14">FWSEC0384</strain>
        <plasmid evidence="8">unnamed2</plasmid>
    </source>
</reference>
<dbReference type="EMBL" id="QOGZ01000075">
    <property type="protein sequence ID" value="RDA30895.1"/>
    <property type="molecule type" value="Genomic_DNA"/>
</dbReference>
<dbReference type="Proteomes" id="UP000253687">
    <property type="component" value="Unassembled WGS sequence"/>
</dbReference>
<dbReference type="Proteomes" id="UP000843571">
    <property type="component" value="Unassembled WGS sequence"/>
</dbReference>
<dbReference type="Proteomes" id="UP000188855">
    <property type="component" value="Unassembled WGS sequence"/>
</dbReference>
<evidence type="ECO:0000313" key="4">
    <source>
        <dbReference type="EMBL" id="OWW51437.1"/>
    </source>
</evidence>
<dbReference type="Proteomes" id="UP000284508">
    <property type="component" value="Unassembled WGS sequence"/>
</dbReference>
<comment type="caution">
    <text evidence="3">The sequence shown here is derived from an EMBL/GenBank/DDBJ whole genome shotgun (WGS) entry which is preliminary data.</text>
</comment>
<evidence type="ECO:0000313" key="12">
    <source>
        <dbReference type="Proteomes" id="UP000284508"/>
    </source>
</evidence>
<reference evidence="4 10" key="2">
    <citation type="submission" date="2017-05" db="EMBL/GenBank/DDBJ databases">
        <title>Sequencing of Escherichia coli that cause persistent and transient Mastitis.</title>
        <authorList>
            <person name="Thacker T.C."/>
            <person name="Lippolis J.D."/>
            <person name="Brunelle B.W."/>
            <person name="Casey T.A."/>
            <person name="Reinhardt T.A."/>
            <person name="Sacco R.E."/>
            <person name="Holman D.B."/>
        </authorList>
    </citation>
    <scope>NUCLEOTIDE SEQUENCE [LARGE SCALE GENOMIC DNA]</scope>
    <source>
        <strain evidence="4 10">ECA-B</strain>
    </source>
</reference>
<keyword evidence="8" id="KW-0614">Plasmid</keyword>
<evidence type="ECO:0000313" key="14">
    <source>
        <dbReference type="Proteomes" id="UP000306700"/>
    </source>
</evidence>
<reference evidence="1 15" key="8">
    <citation type="submission" date="2019-09" db="EMBL/GenBank/DDBJ databases">
        <authorList>
            <consortium name="NARMS: The National Antimicrobial Resistance Monitoring System"/>
        </authorList>
    </citation>
    <scope>NUCLEOTIDE SEQUENCE [LARGE SCALE GENOMIC DNA]</scope>
    <source>
        <strain evidence="1 15">FSIS11923834</strain>
    </source>
</reference>
<organism evidence="3 9">
    <name type="scientific">Escherichia coli</name>
    <dbReference type="NCBI Taxonomy" id="562"/>
    <lineage>
        <taxon>Bacteria</taxon>
        <taxon>Pseudomonadati</taxon>
        <taxon>Pseudomonadota</taxon>
        <taxon>Gammaproteobacteria</taxon>
        <taxon>Enterobacterales</taxon>
        <taxon>Enterobacteriaceae</taxon>
        <taxon>Escherichia</taxon>
    </lineage>
</organism>
<dbReference type="Proteomes" id="UP000306700">
    <property type="component" value="Unassembled WGS sequence"/>
</dbReference>
<evidence type="ECO:0000313" key="1">
    <source>
        <dbReference type="EMBL" id="EFE8676508.1"/>
    </source>
</evidence>
<accession>A0A0D8VJ86</accession>
<evidence type="ECO:0000313" key="7">
    <source>
        <dbReference type="EMBL" id="RXD10080.1"/>
    </source>
</evidence>
<dbReference type="Proteomes" id="UP000197270">
    <property type="component" value="Unassembled WGS sequence"/>
</dbReference>
<evidence type="ECO:0000313" key="9">
    <source>
        <dbReference type="Proteomes" id="UP000188855"/>
    </source>
</evidence>
<reference evidence="6 12" key="3">
    <citation type="journal article" date="2018" name="BMC Microbiol.">
        <title>Genome sequencing of strains of the most prevalent clonal group of O1:K1:H7 Escherichia coli that causes neonatal meningitis in France.</title>
        <authorList>
            <person name="Geslain G."/>
            <person name="Birgy A."/>
            <person name="Adiba S."/>
            <person name="Magnan M."/>
            <person name="Courroux C."/>
            <person name="Levy C."/>
            <person name="Cohen R."/>
            <person name="Bidet P."/>
            <person name="Bonacorsi S."/>
        </authorList>
    </citation>
    <scope>NUCLEOTIDE SEQUENCE [LARGE SCALE GENOMIC DNA]</scope>
    <source>
        <strain evidence="6 12">S308</strain>
    </source>
</reference>
<evidence type="ECO:0000313" key="2">
    <source>
        <dbReference type="EMBL" id="HAH7771782.1"/>
    </source>
</evidence>
<evidence type="ECO:0000313" key="5">
    <source>
        <dbReference type="EMBL" id="RDA30895.1"/>
    </source>
</evidence>
<reference evidence="7 13" key="7">
    <citation type="submission" date="2019-01" db="EMBL/GenBank/DDBJ databases">
        <title>Genomic analysis of febrile catheter-associated UTI E. coli isolates.</title>
        <authorList>
            <person name="Potter R."/>
            <person name="Zou Z."/>
            <person name="Henderson J."/>
            <person name="Dantas G."/>
        </authorList>
    </citation>
    <scope>NUCLEOTIDE SEQUENCE [LARGE SCALE GENOMIC DNA]</scope>
    <source>
        <strain evidence="7 13">29_CAASB</strain>
    </source>
</reference>
<dbReference type="EMBL" id="NHTF01000072">
    <property type="protein sequence ID" value="OWW51437.1"/>
    <property type="molecule type" value="Genomic_DNA"/>
</dbReference>
<name>A0A0D8VJ86_ECOLX</name>
<reference evidence="2" key="9">
    <citation type="submission" date="2020-01" db="EMBL/GenBank/DDBJ databases">
        <authorList>
            <consortium name="NCBI Pathogen Detection Project"/>
        </authorList>
    </citation>
    <scope>NUCLEOTIDE SEQUENCE</scope>
    <source>
        <strain evidence="2">C0382</strain>
    </source>
</reference>
<protein>
    <submittedName>
        <fullName evidence="3">Uncharacterized protein</fullName>
    </submittedName>
</protein>
<reference evidence="3 9" key="1">
    <citation type="submission" date="2016-10" db="EMBL/GenBank/DDBJ databases">
        <title>Whole genome sequences of antibiotic resistant commensal Escherichia coli from healthy Australian adults.</title>
        <authorList>
            <person name="Moran R.A."/>
            <person name="Anantham S."/>
            <person name="Nigro S.J."/>
            <person name="Holt K.E."/>
            <person name="Hall R.M."/>
        </authorList>
    </citation>
    <scope>NUCLEOTIDE SEQUENCE [LARGE SCALE GENOMIC DNA]</scope>
    <source>
        <strain evidence="3 9">2.3-R4</strain>
    </source>
</reference>
<dbReference type="AlphaFoldDB" id="A0A0D8VJ86"/>
<geneLocation type="plasmid" evidence="8">
    <name>unnamed2</name>
</geneLocation>
<evidence type="ECO:0000313" key="15">
    <source>
        <dbReference type="Proteomes" id="UP000533482"/>
    </source>
</evidence>
<dbReference type="EMBL" id="QXHA01000513">
    <property type="protein sequence ID" value="RIB42335.1"/>
    <property type="molecule type" value="Genomic_DNA"/>
</dbReference>
<sequence length="74" mass="8506">MNWLRHTYQETLFPGRTYPPETPLLSGLKFFGIYRTQKNADITDRLLSVPNSADPKAMYLSTERVPDILGTDVF</sequence>
<evidence type="ECO:0000313" key="11">
    <source>
        <dbReference type="Proteomes" id="UP000253687"/>
    </source>
</evidence>